<organism evidence="2 3">
    <name type="scientific">Salibacterium lacus</name>
    <dbReference type="NCBI Taxonomy" id="1898109"/>
    <lineage>
        <taxon>Bacteria</taxon>
        <taxon>Bacillati</taxon>
        <taxon>Bacillota</taxon>
        <taxon>Bacilli</taxon>
        <taxon>Bacillales</taxon>
        <taxon>Bacillaceae</taxon>
    </lineage>
</organism>
<accession>A0ABW5SYJ9</accession>
<gene>
    <name evidence="2" type="ORF">ACFSUB_03970</name>
</gene>
<keyword evidence="2" id="KW-0808">Transferase</keyword>
<dbReference type="Pfam" id="PF00534">
    <property type="entry name" value="Glycos_transf_1"/>
    <property type="match status" value="1"/>
</dbReference>
<evidence type="ECO:0000259" key="1">
    <source>
        <dbReference type="Pfam" id="PF00534"/>
    </source>
</evidence>
<reference evidence="3" key="1">
    <citation type="journal article" date="2019" name="Int. J. Syst. Evol. Microbiol.">
        <title>The Global Catalogue of Microorganisms (GCM) 10K type strain sequencing project: providing services to taxonomists for standard genome sequencing and annotation.</title>
        <authorList>
            <consortium name="The Broad Institute Genomics Platform"/>
            <consortium name="The Broad Institute Genome Sequencing Center for Infectious Disease"/>
            <person name="Wu L."/>
            <person name="Ma J."/>
        </authorList>
    </citation>
    <scope>NUCLEOTIDE SEQUENCE [LARGE SCALE GENOMIC DNA]</scope>
    <source>
        <strain evidence="3">KCTC 33792</strain>
    </source>
</reference>
<comment type="caution">
    <text evidence="2">The sequence shown here is derived from an EMBL/GenBank/DDBJ whole genome shotgun (WGS) entry which is preliminary data.</text>
</comment>
<dbReference type="RefSeq" id="WP_380711888.1">
    <property type="nucleotide sequence ID" value="NZ_JBHUML010000002.1"/>
</dbReference>
<dbReference type="PANTHER" id="PTHR46660:SF2">
    <property type="entry name" value="GLYCOSYLTRANSFERASE 1 DOMAIN-CONTAINING PROTEIN 1"/>
    <property type="match status" value="1"/>
</dbReference>
<evidence type="ECO:0000313" key="3">
    <source>
        <dbReference type="Proteomes" id="UP001597520"/>
    </source>
</evidence>
<dbReference type="GO" id="GO:0016757">
    <property type="term" value="F:glycosyltransferase activity"/>
    <property type="evidence" value="ECO:0007669"/>
    <property type="project" value="UniProtKB-KW"/>
</dbReference>
<dbReference type="Proteomes" id="UP001597520">
    <property type="component" value="Unassembled WGS sequence"/>
</dbReference>
<dbReference type="EMBL" id="JBHUML010000002">
    <property type="protein sequence ID" value="MFD2704611.1"/>
    <property type="molecule type" value="Genomic_DNA"/>
</dbReference>
<keyword evidence="2" id="KW-0328">Glycosyltransferase</keyword>
<dbReference type="Gene3D" id="3.40.50.2000">
    <property type="entry name" value="Glycogen Phosphorylase B"/>
    <property type="match status" value="2"/>
</dbReference>
<dbReference type="InterPro" id="IPR001296">
    <property type="entry name" value="Glyco_trans_1"/>
</dbReference>
<protein>
    <submittedName>
        <fullName evidence="2">Glycosyltransferase</fullName>
        <ecNumber evidence="2">2.4.-.-</ecNumber>
    </submittedName>
</protein>
<dbReference type="CDD" id="cd03801">
    <property type="entry name" value="GT4_PimA-like"/>
    <property type="match status" value="1"/>
</dbReference>
<evidence type="ECO:0000313" key="2">
    <source>
        <dbReference type="EMBL" id="MFD2704611.1"/>
    </source>
</evidence>
<dbReference type="InterPro" id="IPR052622">
    <property type="entry name" value="Glycosyltransferase_G1"/>
</dbReference>
<dbReference type="PANTHER" id="PTHR46660">
    <property type="match status" value="1"/>
</dbReference>
<name>A0ABW5SYJ9_9BACI</name>
<sequence>MTTASKPLSVLYLTPYYYTGRGNAATAERMKTYLERAGYHVMVHAFEEEDEPLDEKLEQADIVHALHVRRTAEFVKAYGLFIKQPLVLTSGGTDINIDLQDAGKKQDMKQLLAKAGALTVFTEDAKQKILKGFPWLSGKVTVIPQAVDLPEGEPKAPRFLPEGSPKLLLPAGLRPVKDIFYVCGALQENISRFPDLQLLVVGEGMDEKVQQEVEKREAELSWFSWHPPVKRKNMKAFYQWADVVLNTSVSEGQPMSLLEGMVHGVPALARRNGGNESIIDSAGNGWLFSTPEDFVKILETLMQDPVLYRRTAAQAEKYAARYHHPEDEAARYMALYDSLRQ</sequence>
<keyword evidence="3" id="KW-1185">Reference proteome</keyword>
<feature type="domain" description="Glycosyl transferase family 1" evidence="1">
    <location>
        <begin position="159"/>
        <end position="317"/>
    </location>
</feature>
<dbReference type="EC" id="2.4.-.-" evidence="2"/>
<dbReference type="SUPFAM" id="SSF53756">
    <property type="entry name" value="UDP-Glycosyltransferase/glycogen phosphorylase"/>
    <property type="match status" value="1"/>
</dbReference>
<proteinExistence type="predicted"/>